<comment type="caution">
    <text evidence="1">The sequence shown here is derived from an EMBL/GenBank/DDBJ whole genome shotgun (WGS) entry which is preliminary data.</text>
</comment>
<protein>
    <submittedName>
        <fullName evidence="1">Uncharacterized protein</fullName>
    </submittedName>
</protein>
<sequence>AAESAVYCEAVAARPLKCIWDQSLMSFQAGLEEHLVGCSFTEGKLLFRNVVEIMAILLQLGRIRKLEIPKARSVLSVSYLKA</sequence>
<proteinExistence type="predicted"/>
<keyword evidence="2" id="KW-1185">Reference proteome</keyword>
<accession>A0A8K1GT74</accession>
<organism evidence="1 2">
    <name type="scientific">Zosterops borbonicus</name>
    <dbReference type="NCBI Taxonomy" id="364589"/>
    <lineage>
        <taxon>Eukaryota</taxon>
        <taxon>Metazoa</taxon>
        <taxon>Chordata</taxon>
        <taxon>Craniata</taxon>
        <taxon>Vertebrata</taxon>
        <taxon>Euteleostomi</taxon>
        <taxon>Archelosauria</taxon>
        <taxon>Archosauria</taxon>
        <taxon>Dinosauria</taxon>
        <taxon>Saurischia</taxon>
        <taxon>Theropoda</taxon>
        <taxon>Coelurosauria</taxon>
        <taxon>Aves</taxon>
        <taxon>Neognathae</taxon>
        <taxon>Neoaves</taxon>
        <taxon>Telluraves</taxon>
        <taxon>Australaves</taxon>
        <taxon>Passeriformes</taxon>
        <taxon>Sylvioidea</taxon>
        <taxon>Zosteropidae</taxon>
        <taxon>Zosterops</taxon>
    </lineage>
</organism>
<evidence type="ECO:0000313" key="2">
    <source>
        <dbReference type="Proteomes" id="UP000796761"/>
    </source>
</evidence>
<dbReference type="Proteomes" id="UP000796761">
    <property type="component" value="Unassembled WGS sequence"/>
</dbReference>
<feature type="non-terminal residue" evidence="1">
    <location>
        <position position="1"/>
    </location>
</feature>
<reference evidence="1" key="1">
    <citation type="submission" date="2019-04" db="EMBL/GenBank/DDBJ databases">
        <title>Genome assembly of Zosterops borbonicus 15179.</title>
        <authorList>
            <person name="Leroy T."/>
            <person name="Anselmetti Y."/>
            <person name="Tilak M.-K."/>
            <person name="Nabholz B."/>
        </authorList>
    </citation>
    <scope>NUCLEOTIDE SEQUENCE</scope>
    <source>
        <strain evidence="1">HGM_15179</strain>
        <tissue evidence="1">Muscle</tissue>
    </source>
</reference>
<name>A0A8K1GT74_9PASS</name>
<evidence type="ECO:0000313" key="1">
    <source>
        <dbReference type="EMBL" id="TRZ24846.1"/>
    </source>
</evidence>
<dbReference type="EMBL" id="SWJQ01000038">
    <property type="protein sequence ID" value="TRZ24846.1"/>
    <property type="molecule type" value="Genomic_DNA"/>
</dbReference>
<gene>
    <name evidence="1" type="ORF">HGM15179_002264</name>
</gene>
<dbReference type="AlphaFoldDB" id="A0A8K1GT74"/>
<feature type="non-terminal residue" evidence="1">
    <location>
        <position position="82"/>
    </location>
</feature>